<proteinExistence type="predicted"/>
<name>A0A0A9HHL9_ARUDO</name>
<reference evidence="1" key="2">
    <citation type="journal article" date="2015" name="Data Brief">
        <title>Shoot transcriptome of the giant reed, Arundo donax.</title>
        <authorList>
            <person name="Barrero R.A."/>
            <person name="Guerrero F.D."/>
            <person name="Moolhuijzen P."/>
            <person name="Goolsby J.A."/>
            <person name="Tidwell J."/>
            <person name="Bellgard S.E."/>
            <person name="Bellgard M.I."/>
        </authorList>
    </citation>
    <scope>NUCLEOTIDE SEQUENCE</scope>
    <source>
        <tissue evidence="1">Shoot tissue taken approximately 20 cm above the soil surface</tissue>
    </source>
</reference>
<dbReference type="EMBL" id="GBRH01161649">
    <property type="protein sequence ID" value="JAE36247.1"/>
    <property type="molecule type" value="Transcribed_RNA"/>
</dbReference>
<dbReference type="AlphaFoldDB" id="A0A0A9HHL9"/>
<organism evidence="1">
    <name type="scientific">Arundo donax</name>
    <name type="common">Giant reed</name>
    <name type="synonym">Donax arundinaceus</name>
    <dbReference type="NCBI Taxonomy" id="35708"/>
    <lineage>
        <taxon>Eukaryota</taxon>
        <taxon>Viridiplantae</taxon>
        <taxon>Streptophyta</taxon>
        <taxon>Embryophyta</taxon>
        <taxon>Tracheophyta</taxon>
        <taxon>Spermatophyta</taxon>
        <taxon>Magnoliopsida</taxon>
        <taxon>Liliopsida</taxon>
        <taxon>Poales</taxon>
        <taxon>Poaceae</taxon>
        <taxon>PACMAD clade</taxon>
        <taxon>Arundinoideae</taxon>
        <taxon>Arundineae</taxon>
        <taxon>Arundo</taxon>
    </lineage>
</organism>
<reference evidence="1" key="1">
    <citation type="submission" date="2014-09" db="EMBL/GenBank/DDBJ databases">
        <authorList>
            <person name="Magalhaes I.L.F."/>
            <person name="Oliveira U."/>
            <person name="Santos F.R."/>
            <person name="Vidigal T.H.D.A."/>
            <person name="Brescovit A.D."/>
            <person name="Santos A.J."/>
        </authorList>
    </citation>
    <scope>NUCLEOTIDE SEQUENCE</scope>
    <source>
        <tissue evidence="1">Shoot tissue taken approximately 20 cm above the soil surface</tissue>
    </source>
</reference>
<accession>A0A0A9HHL9</accession>
<evidence type="ECO:0000313" key="1">
    <source>
        <dbReference type="EMBL" id="JAE36247.1"/>
    </source>
</evidence>
<sequence>MNKWIPAIRCFFQSFLMELSIRSIESFMYTLVESFLIPYILSCNPYILLPWGFYSIQPQFITWYQEPKIRVFLLDRIN</sequence>
<protein>
    <submittedName>
        <fullName evidence="1">Uncharacterized protein</fullName>
    </submittedName>
</protein>